<sequence>MQQVLRFQPLYQERVWGGRVLETALGRALPPAAAPGQAPAPIGESWEIVDRPEAQSVVRGGALDGLTLRQAIERHGADIMGPAWPKERAFPILVKWLDCRERLSLQVHPPAAVAPELKGEPKTENWYIADCAPGSHLIVGLKRGVTRDQFERALADLTLENCVHRFPVGRGDSILVHSGQIHAIDGGNLILEIQQNSDTTYRVYDWGRVGLDGKPRAMHIEQSLRSIKWDDFEPAPLRAASTAAVIADAREFRIRRVPLAEGESFRVAAGEQARILSVAEGAVRETPSDANAAAFKRGDNVVLPRAGAFVFEATEATVLLITENFS</sequence>
<feature type="binding site" evidence="3">
    <location>
        <position position="124"/>
    </location>
    <ligand>
        <name>Zn(2+)</name>
        <dbReference type="ChEBI" id="CHEBI:29105"/>
    </ligand>
</feature>
<keyword evidence="2 3" id="KW-0862">Zinc</keyword>
<dbReference type="GO" id="GO:0004476">
    <property type="term" value="F:mannose-6-phosphate isomerase activity"/>
    <property type="evidence" value="ECO:0007669"/>
    <property type="project" value="InterPro"/>
</dbReference>
<dbReference type="InterPro" id="IPR014710">
    <property type="entry name" value="RmlC-like_jellyroll"/>
</dbReference>
<dbReference type="RefSeq" id="WP_068771674.1">
    <property type="nucleotide sequence ID" value="NZ_CP109796.1"/>
</dbReference>
<feature type="binding site" evidence="3">
    <location>
        <position position="108"/>
    </location>
    <ligand>
        <name>Zn(2+)</name>
        <dbReference type="ChEBI" id="CHEBI:29105"/>
    </ligand>
</feature>
<keyword evidence="7" id="KW-1185">Reference proteome</keyword>
<proteinExistence type="predicted"/>
<name>A0A178IGL2_9BACT</name>
<dbReference type="STRING" id="1184151.AW736_17495"/>
<evidence type="ECO:0000256" key="1">
    <source>
        <dbReference type="ARBA" id="ARBA00022723"/>
    </source>
</evidence>
<dbReference type="InterPro" id="IPR011051">
    <property type="entry name" value="RmlC_Cupin_sf"/>
</dbReference>
<reference evidence="6 7" key="1">
    <citation type="submission" date="2016-01" db="EMBL/GenBank/DDBJ databases">
        <title>High potential of lignocellulose degradation of a new Verrucomicrobia species.</title>
        <authorList>
            <person name="Wang Y."/>
            <person name="Shi Y."/>
            <person name="Qiu Z."/>
            <person name="Liu S."/>
            <person name="Yang H."/>
        </authorList>
    </citation>
    <scope>NUCLEOTIDE SEQUENCE [LARGE SCALE GENOMIC DNA]</scope>
    <source>
        <strain evidence="6 7">TSB47</strain>
    </source>
</reference>
<dbReference type="AlphaFoldDB" id="A0A178IGL2"/>
<dbReference type="CDD" id="cd07010">
    <property type="entry name" value="cupin_PMI_type_I_N_bac"/>
    <property type="match status" value="1"/>
</dbReference>
<dbReference type="EMBL" id="LRRQ01000119">
    <property type="protein sequence ID" value="OAM88868.1"/>
    <property type="molecule type" value="Genomic_DNA"/>
</dbReference>
<dbReference type="Proteomes" id="UP000078486">
    <property type="component" value="Unassembled WGS sequence"/>
</dbReference>
<organism evidence="6 7">
    <name type="scientific">Termitidicoccus mucosus</name>
    <dbReference type="NCBI Taxonomy" id="1184151"/>
    <lineage>
        <taxon>Bacteria</taxon>
        <taxon>Pseudomonadati</taxon>
        <taxon>Verrucomicrobiota</taxon>
        <taxon>Opitutia</taxon>
        <taxon>Opitutales</taxon>
        <taxon>Opitutaceae</taxon>
        <taxon>Termitidicoccus</taxon>
    </lineage>
</organism>
<evidence type="ECO:0000313" key="6">
    <source>
        <dbReference type="EMBL" id="OAM88868.1"/>
    </source>
</evidence>
<dbReference type="PANTHER" id="PTHR42742">
    <property type="entry name" value="TRANSCRIPTIONAL REPRESSOR MPRA"/>
    <property type="match status" value="1"/>
</dbReference>
<dbReference type="Gene3D" id="2.60.120.10">
    <property type="entry name" value="Jelly Rolls"/>
    <property type="match status" value="1"/>
</dbReference>
<dbReference type="GO" id="GO:0005975">
    <property type="term" value="P:carbohydrate metabolic process"/>
    <property type="evidence" value="ECO:0007669"/>
    <property type="project" value="InterPro"/>
</dbReference>
<dbReference type="InterPro" id="IPR014628">
    <property type="entry name" value="Man6P_isomerase_Firm_short"/>
</dbReference>
<protein>
    <submittedName>
        <fullName evidence="6">Mannose-6-phosphate isomerase</fullName>
    </submittedName>
</protein>
<evidence type="ECO:0000256" key="2">
    <source>
        <dbReference type="ARBA" id="ARBA00022833"/>
    </source>
</evidence>
<feature type="binding site" evidence="3">
    <location>
        <position position="182"/>
    </location>
    <ligand>
        <name>Zn(2+)</name>
        <dbReference type="ChEBI" id="CHEBI:29105"/>
    </ligand>
</feature>
<dbReference type="InterPro" id="IPR046457">
    <property type="entry name" value="PMI_typeI_cat"/>
</dbReference>
<dbReference type="OrthoDB" id="9808275at2"/>
<dbReference type="PIRSF" id="PIRSF036894">
    <property type="entry name" value="PMI_Firm_short"/>
    <property type="match status" value="1"/>
</dbReference>
<dbReference type="SUPFAM" id="SSF51182">
    <property type="entry name" value="RmlC-like cupins"/>
    <property type="match status" value="1"/>
</dbReference>
<feature type="domain" description="Phosphomannose isomerase type I catalytic" evidence="5">
    <location>
        <begin position="5"/>
        <end position="117"/>
    </location>
</feature>
<evidence type="ECO:0000256" key="4">
    <source>
        <dbReference type="PIRSR" id="PIRSR036894-2"/>
    </source>
</evidence>
<gene>
    <name evidence="6" type="ORF">AW736_17495</name>
</gene>
<comment type="cofactor">
    <cofactor evidence="3">
        <name>Zn(2+)</name>
        <dbReference type="ChEBI" id="CHEBI:29105"/>
    </cofactor>
    <text evidence="3">Binds 1 zinc ion per subunit.</text>
</comment>
<dbReference type="Pfam" id="PF20511">
    <property type="entry name" value="PMI_typeI_cat"/>
    <property type="match status" value="1"/>
</dbReference>
<evidence type="ECO:0000256" key="3">
    <source>
        <dbReference type="PIRSR" id="PIRSR036894-1"/>
    </source>
</evidence>
<accession>A0A178IGL2</accession>
<dbReference type="PANTHER" id="PTHR42742:SF3">
    <property type="entry name" value="FRUCTOKINASE"/>
    <property type="match status" value="1"/>
</dbReference>
<dbReference type="GO" id="GO:0008270">
    <property type="term" value="F:zinc ion binding"/>
    <property type="evidence" value="ECO:0007669"/>
    <property type="project" value="InterPro"/>
</dbReference>
<comment type="caution">
    <text evidence="6">The sequence shown here is derived from an EMBL/GenBank/DDBJ whole genome shotgun (WGS) entry which is preliminary data.</text>
</comment>
<dbReference type="InterPro" id="IPR051804">
    <property type="entry name" value="Carb_Metab_Reg_Kinase/Isom"/>
</dbReference>
<keyword evidence="1 3" id="KW-0479">Metal-binding</keyword>
<feature type="active site" evidence="4">
    <location>
        <position position="202"/>
    </location>
</feature>
<evidence type="ECO:0000259" key="5">
    <source>
        <dbReference type="Pfam" id="PF20511"/>
    </source>
</evidence>
<keyword evidence="6" id="KW-0413">Isomerase</keyword>
<evidence type="ECO:0000313" key="7">
    <source>
        <dbReference type="Proteomes" id="UP000078486"/>
    </source>
</evidence>